<evidence type="ECO:0000313" key="3">
    <source>
        <dbReference type="Proteomes" id="UP000821837"/>
    </source>
</evidence>
<proteinExistence type="predicted"/>
<keyword evidence="3" id="KW-1185">Reference proteome</keyword>
<comment type="caution">
    <text evidence="2">The sequence shown here is derived from an EMBL/GenBank/DDBJ whole genome shotgun (WGS) entry which is preliminary data.</text>
</comment>
<feature type="compositionally biased region" description="Low complexity" evidence="1">
    <location>
        <begin position="32"/>
        <end position="50"/>
    </location>
</feature>
<gene>
    <name evidence="2" type="ORF">HPB52_011369</name>
</gene>
<reference evidence="2" key="2">
    <citation type="submission" date="2021-09" db="EMBL/GenBank/DDBJ databases">
        <authorList>
            <person name="Jia N."/>
            <person name="Wang J."/>
            <person name="Shi W."/>
            <person name="Du L."/>
            <person name="Sun Y."/>
            <person name="Zhan W."/>
            <person name="Jiang J."/>
            <person name="Wang Q."/>
            <person name="Zhang B."/>
            <person name="Ji P."/>
            <person name="Sakyi L.B."/>
            <person name="Cui X."/>
            <person name="Yuan T."/>
            <person name="Jiang B."/>
            <person name="Yang W."/>
            <person name="Lam T.T.-Y."/>
            <person name="Chang Q."/>
            <person name="Ding S."/>
            <person name="Wang X."/>
            <person name="Zhu J."/>
            <person name="Ruan X."/>
            <person name="Zhao L."/>
            <person name="Wei J."/>
            <person name="Que T."/>
            <person name="Du C."/>
            <person name="Cheng J."/>
            <person name="Dai P."/>
            <person name="Han X."/>
            <person name="Huang E."/>
            <person name="Gao Y."/>
            <person name="Liu J."/>
            <person name="Shao H."/>
            <person name="Ye R."/>
            <person name="Li L."/>
            <person name="Wei W."/>
            <person name="Wang X."/>
            <person name="Wang C."/>
            <person name="Huo Q."/>
            <person name="Li W."/>
            <person name="Guo W."/>
            <person name="Chen H."/>
            <person name="Chen S."/>
            <person name="Zhou L."/>
            <person name="Zhou L."/>
            <person name="Ni X."/>
            <person name="Tian J."/>
            <person name="Zhou Y."/>
            <person name="Sheng Y."/>
            <person name="Liu T."/>
            <person name="Pan Y."/>
            <person name="Xia L."/>
            <person name="Li J."/>
            <person name="Zhao F."/>
            <person name="Cao W."/>
        </authorList>
    </citation>
    <scope>NUCLEOTIDE SEQUENCE</scope>
    <source>
        <strain evidence="2">Rsan-2018</strain>
        <tissue evidence="2">Larvae</tissue>
    </source>
</reference>
<reference evidence="2" key="1">
    <citation type="journal article" date="2020" name="Cell">
        <title>Large-Scale Comparative Analyses of Tick Genomes Elucidate Their Genetic Diversity and Vector Capacities.</title>
        <authorList>
            <consortium name="Tick Genome and Microbiome Consortium (TIGMIC)"/>
            <person name="Jia N."/>
            <person name="Wang J."/>
            <person name="Shi W."/>
            <person name="Du L."/>
            <person name="Sun Y."/>
            <person name="Zhan W."/>
            <person name="Jiang J.F."/>
            <person name="Wang Q."/>
            <person name="Zhang B."/>
            <person name="Ji P."/>
            <person name="Bell-Sakyi L."/>
            <person name="Cui X.M."/>
            <person name="Yuan T.T."/>
            <person name="Jiang B.G."/>
            <person name="Yang W.F."/>
            <person name="Lam T.T."/>
            <person name="Chang Q.C."/>
            <person name="Ding S.J."/>
            <person name="Wang X.J."/>
            <person name="Zhu J.G."/>
            <person name="Ruan X.D."/>
            <person name="Zhao L."/>
            <person name="Wei J.T."/>
            <person name="Ye R.Z."/>
            <person name="Que T.C."/>
            <person name="Du C.H."/>
            <person name="Zhou Y.H."/>
            <person name="Cheng J.X."/>
            <person name="Dai P.F."/>
            <person name="Guo W.B."/>
            <person name="Han X.H."/>
            <person name="Huang E.J."/>
            <person name="Li L.F."/>
            <person name="Wei W."/>
            <person name="Gao Y.C."/>
            <person name="Liu J.Z."/>
            <person name="Shao H.Z."/>
            <person name="Wang X."/>
            <person name="Wang C.C."/>
            <person name="Yang T.C."/>
            <person name="Huo Q.B."/>
            <person name="Li W."/>
            <person name="Chen H.Y."/>
            <person name="Chen S.E."/>
            <person name="Zhou L.G."/>
            <person name="Ni X.B."/>
            <person name="Tian J.H."/>
            <person name="Sheng Y."/>
            <person name="Liu T."/>
            <person name="Pan Y.S."/>
            <person name="Xia L.Y."/>
            <person name="Li J."/>
            <person name="Zhao F."/>
            <person name="Cao W.C."/>
        </authorList>
    </citation>
    <scope>NUCLEOTIDE SEQUENCE</scope>
    <source>
        <strain evidence="2">Rsan-2018</strain>
    </source>
</reference>
<name>A0A9D4T9H4_RHISA</name>
<dbReference type="AlphaFoldDB" id="A0A9D4T9H4"/>
<evidence type="ECO:0000256" key="1">
    <source>
        <dbReference type="SAM" id="MobiDB-lite"/>
    </source>
</evidence>
<accession>A0A9D4T9H4</accession>
<evidence type="ECO:0000313" key="2">
    <source>
        <dbReference type="EMBL" id="KAH7983349.1"/>
    </source>
</evidence>
<dbReference type="EMBL" id="JABSTV010001245">
    <property type="protein sequence ID" value="KAH7983349.1"/>
    <property type="molecule type" value="Genomic_DNA"/>
</dbReference>
<organism evidence="2 3">
    <name type="scientific">Rhipicephalus sanguineus</name>
    <name type="common">Brown dog tick</name>
    <name type="synonym">Ixodes sanguineus</name>
    <dbReference type="NCBI Taxonomy" id="34632"/>
    <lineage>
        <taxon>Eukaryota</taxon>
        <taxon>Metazoa</taxon>
        <taxon>Ecdysozoa</taxon>
        <taxon>Arthropoda</taxon>
        <taxon>Chelicerata</taxon>
        <taxon>Arachnida</taxon>
        <taxon>Acari</taxon>
        <taxon>Parasitiformes</taxon>
        <taxon>Ixodida</taxon>
        <taxon>Ixodoidea</taxon>
        <taxon>Ixodidae</taxon>
        <taxon>Rhipicephalinae</taxon>
        <taxon>Rhipicephalus</taxon>
        <taxon>Rhipicephalus</taxon>
    </lineage>
</organism>
<feature type="region of interest" description="Disordered" evidence="1">
    <location>
        <begin position="1"/>
        <end position="72"/>
    </location>
</feature>
<protein>
    <submittedName>
        <fullName evidence="2">Uncharacterized protein</fullName>
    </submittedName>
</protein>
<dbReference type="Proteomes" id="UP000821837">
    <property type="component" value="Chromosome 1"/>
</dbReference>
<sequence>MTDLIEQGRKSLPKNYRTVPGSHEAFPPESNTARLCRAAATRTTPTTISASPPPPSLPSKQTSASPSRPRRRAKIPRLPADTIHLLAPNLQDLPLASCDTLRIHPVNNTFTLSVADSARAQAYLRITSLTVSGTTFTAHLYALPPDDVPWWILYHGVHLRLLPFHNKVDAYFNYRSTGHRTDVCPKPRQDQCYRCDATHPPPP</sequence>